<gene>
    <name evidence="4" type="ORF">AXK60_10775</name>
</gene>
<organism evidence="4 5">
    <name type="scientific">Tsukamurella pseudospumae</name>
    <dbReference type="NCBI Taxonomy" id="239498"/>
    <lineage>
        <taxon>Bacteria</taxon>
        <taxon>Bacillati</taxon>
        <taxon>Actinomycetota</taxon>
        <taxon>Actinomycetes</taxon>
        <taxon>Mycobacteriales</taxon>
        <taxon>Tsukamurellaceae</taxon>
        <taxon>Tsukamurella</taxon>
    </lineage>
</organism>
<name>A0A138A805_9ACTN</name>
<dbReference type="Pfam" id="PF22725">
    <property type="entry name" value="GFO_IDH_MocA_C3"/>
    <property type="match status" value="1"/>
</dbReference>
<dbReference type="Pfam" id="PF01408">
    <property type="entry name" value="GFO_IDH_MocA"/>
    <property type="match status" value="1"/>
</dbReference>
<dbReference type="GO" id="GO:0000166">
    <property type="term" value="F:nucleotide binding"/>
    <property type="evidence" value="ECO:0007669"/>
    <property type="project" value="InterPro"/>
</dbReference>
<dbReference type="PANTHER" id="PTHR43818:SF11">
    <property type="entry name" value="BCDNA.GH03377"/>
    <property type="match status" value="1"/>
</dbReference>
<dbReference type="InterPro" id="IPR000683">
    <property type="entry name" value="Gfo/Idh/MocA-like_OxRdtase_N"/>
</dbReference>
<dbReference type="RefSeq" id="WP_068572243.1">
    <property type="nucleotide sequence ID" value="NZ_LSRF01000056.1"/>
</dbReference>
<comment type="caution">
    <text evidence="4">The sequence shown here is derived from an EMBL/GenBank/DDBJ whole genome shotgun (WGS) entry which is preliminary data.</text>
</comment>
<evidence type="ECO:0000259" key="3">
    <source>
        <dbReference type="Pfam" id="PF22725"/>
    </source>
</evidence>
<reference evidence="5" key="1">
    <citation type="submission" date="2016-02" db="EMBL/GenBank/DDBJ databases">
        <authorList>
            <person name="Wen L."/>
            <person name="He K."/>
            <person name="Yang H."/>
        </authorList>
    </citation>
    <scope>NUCLEOTIDE SEQUENCE [LARGE SCALE GENOMIC DNA]</scope>
    <source>
        <strain evidence="5">JCM 15929</strain>
    </source>
</reference>
<dbReference type="Gene3D" id="3.30.360.10">
    <property type="entry name" value="Dihydrodipicolinate Reductase, domain 2"/>
    <property type="match status" value="1"/>
</dbReference>
<evidence type="ECO:0000259" key="2">
    <source>
        <dbReference type="Pfam" id="PF01408"/>
    </source>
</evidence>
<evidence type="ECO:0000313" key="4">
    <source>
        <dbReference type="EMBL" id="KXP06555.1"/>
    </source>
</evidence>
<keyword evidence="1" id="KW-0560">Oxidoreductase</keyword>
<dbReference type="EMBL" id="LSRF01000056">
    <property type="protein sequence ID" value="KXP06555.1"/>
    <property type="molecule type" value="Genomic_DNA"/>
</dbReference>
<feature type="domain" description="Gfo/Idh/MocA-like oxidoreductase N-terminal" evidence="2">
    <location>
        <begin position="6"/>
        <end position="123"/>
    </location>
</feature>
<dbReference type="InterPro" id="IPR050463">
    <property type="entry name" value="Gfo/Idh/MocA_oxidrdct_glycsds"/>
</dbReference>
<feature type="domain" description="GFO/IDH/MocA-like oxidoreductase" evidence="3">
    <location>
        <begin position="149"/>
        <end position="290"/>
    </location>
</feature>
<dbReference type="Proteomes" id="UP000070258">
    <property type="component" value="Unassembled WGS sequence"/>
</dbReference>
<dbReference type="AlphaFoldDB" id="A0A138A805"/>
<dbReference type="InterPro" id="IPR036291">
    <property type="entry name" value="NAD(P)-bd_dom_sf"/>
</dbReference>
<dbReference type="STRING" id="239498.AXK60_10775"/>
<evidence type="ECO:0000313" key="5">
    <source>
        <dbReference type="Proteomes" id="UP000070258"/>
    </source>
</evidence>
<dbReference type="InterPro" id="IPR055170">
    <property type="entry name" value="GFO_IDH_MocA-like_dom"/>
</dbReference>
<dbReference type="SUPFAM" id="SSF55347">
    <property type="entry name" value="Glyceraldehyde-3-phosphate dehydrogenase-like, C-terminal domain"/>
    <property type="match status" value="1"/>
</dbReference>
<sequence>MSSNSIGVAVIGAGMAGKAHAAGYRAATAVYGPGLPGVRLVSVADAYEPLAEDAARRFGFERHDTSWQAIAAADDIDVVSVVVANALHREIVDALLAAGKHVLCEKPLSDTLDDARAMVAAADVAAERGVLGRIGLTYLRSPGIAFLAGLVRSGRLGALINFDGAYWTDYACDPDGPISWRFKGPSGSGALADVGSHLTYVAELFGGPVATVRGATLHTAFPTRPVPLGRVIGHEHGAVGDERDTVDNDDVAGFFVDFAGGGTGALQVSRVAAGHPNTLKFEVFCERGSAAFDFRFPGQVQVWLPEDEDALAGPRTVILGPAHPYWRGGLAMDAPGVGIGQNDGFVFQARAFLEEVAGLSASDSLPRNADFTDGLHNMELLDAVARSAAAGGTPVDMASAIDNT</sequence>
<dbReference type="SUPFAM" id="SSF51735">
    <property type="entry name" value="NAD(P)-binding Rossmann-fold domains"/>
    <property type="match status" value="1"/>
</dbReference>
<protein>
    <submittedName>
        <fullName evidence="4">Dehydrogenase</fullName>
    </submittedName>
</protein>
<accession>A0A138A805</accession>
<dbReference type="Gene3D" id="3.40.50.720">
    <property type="entry name" value="NAD(P)-binding Rossmann-like Domain"/>
    <property type="match status" value="1"/>
</dbReference>
<proteinExistence type="predicted"/>
<dbReference type="OrthoDB" id="9792085at2"/>
<dbReference type="PANTHER" id="PTHR43818">
    <property type="entry name" value="BCDNA.GH03377"/>
    <property type="match status" value="1"/>
</dbReference>
<evidence type="ECO:0000256" key="1">
    <source>
        <dbReference type="ARBA" id="ARBA00023002"/>
    </source>
</evidence>
<dbReference type="GO" id="GO:0016491">
    <property type="term" value="F:oxidoreductase activity"/>
    <property type="evidence" value="ECO:0007669"/>
    <property type="project" value="UniProtKB-KW"/>
</dbReference>